<dbReference type="Proteomes" id="UP000660885">
    <property type="component" value="Unassembled WGS sequence"/>
</dbReference>
<evidence type="ECO:0000259" key="2">
    <source>
        <dbReference type="PROSITE" id="PS51819"/>
    </source>
</evidence>
<dbReference type="SUPFAM" id="SSF54593">
    <property type="entry name" value="Glyoxalase/Bleomycin resistance protein/Dihydroxybiphenyl dioxygenase"/>
    <property type="match status" value="1"/>
</dbReference>
<comment type="caution">
    <text evidence="3">The sequence shown here is derived from an EMBL/GenBank/DDBJ whole genome shotgun (WGS) entry which is preliminary data.</text>
</comment>
<accession>A0ABS1U158</accession>
<reference evidence="3 4" key="1">
    <citation type="submission" date="2021-01" db="EMBL/GenBank/DDBJ databases">
        <title>Belnapia mucosa sp. nov. and Belnapia arida sp. nov., isolated from the Tabernas Desert (Almeria, Spain).</title>
        <authorList>
            <person name="Molina-Menor E."/>
            <person name="Vidal-Verdu A."/>
            <person name="Calonge A."/>
            <person name="Satari L."/>
            <person name="Pereto J."/>
            <person name="Porcar M."/>
        </authorList>
    </citation>
    <scope>NUCLEOTIDE SEQUENCE [LARGE SCALE GENOMIC DNA]</scope>
    <source>
        <strain evidence="3 4">T18</strain>
    </source>
</reference>
<dbReference type="Gene3D" id="3.10.180.10">
    <property type="entry name" value="2,3-Dihydroxybiphenyl 1,2-Dioxygenase, domain 1"/>
    <property type="match status" value="2"/>
</dbReference>
<keyword evidence="4" id="KW-1185">Reference proteome</keyword>
<organism evidence="3 4">
    <name type="scientific">Belnapia arida</name>
    <dbReference type="NCBI Taxonomy" id="2804533"/>
    <lineage>
        <taxon>Bacteria</taxon>
        <taxon>Pseudomonadati</taxon>
        <taxon>Pseudomonadota</taxon>
        <taxon>Alphaproteobacteria</taxon>
        <taxon>Acetobacterales</taxon>
        <taxon>Roseomonadaceae</taxon>
        <taxon>Belnapia</taxon>
    </lineage>
</organism>
<sequence length="246" mass="25796">MAPGAAGPILGLDHVILAVPRLDAVIAAYELLFERAPAARSESRARFALANVGLVLAEGEAPTGLAFAVTEAESALRLLERRGLPGSPAQPWQEAQAWPLDPAAARGLHFRLTAAGPVGDAASAIRLDHAVVRSTDPERTLALLGGRLGLELRLDRSNPDWGTRLLFFRCGDLVIEVSHELKGGIGDGPDSLWGLTWRVPDVAASHARLGAAGLPVSPLRTGRKPGTRLFTLRGDAAGLPTAFIGA</sequence>
<dbReference type="InterPro" id="IPR051785">
    <property type="entry name" value="MMCE/EMCE_epimerase"/>
</dbReference>
<proteinExistence type="predicted"/>
<name>A0ABS1U158_9PROT</name>
<dbReference type="Pfam" id="PF13669">
    <property type="entry name" value="Glyoxalase_4"/>
    <property type="match status" value="1"/>
</dbReference>
<dbReference type="InterPro" id="IPR037523">
    <property type="entry name" value="VOC_core"/>
</dbReference>
<evidence type="ECO:0000256" key="1">
    <source>
        <dbReference type="ARBA" id="ARBA00022723"/>
    </source>
</evidence>
<gene>
    <name evidence="3" type="ORF">JMJ56_10410</name>
</gene>
<dbReference type="EMBL" id="JAETWB010000003">
    <property type="protein sequence ID" value="MBL6078418.1"/>
    <property type="molecule type" value="Genomic_DNA"/>
</dbReference>
<dbReference type="InterPro" id="IPR029068">
    <property type="entry name" value="Glyas_Bleomycin-R_OHBP_Dase"/>
</dbReference>
<evidence type="ECO:0000313" key="3">
    <source>
        <dbReference type="EMBL" id="MBL6078418.1"/>
    </source>
</evidence>
<dbReference type="PANTHER" id="PTHR43048">
    <property type="entry name" value="METHYLMALONYL-COA EPIMERASE"/>
    <property type="match status" value="1"/>
</dbReference>
<dbReference type="PROSITE" id="PS51819">
    <property type="entry name" value="VOC"/>
    <property type="match status" value="1"/>
</dbReference>
<dbReference type="RefSeq" id="WP_202831559.1">
    <property type="nucleotide sequence ID" value="NZ_JAETWB010000003.1"/>
</dbReference>
<evidence type="ECO:0000313" key="4">
    <source>
        <dbReference type="Proteomes" id="UP000660885"/>
    </source>
</evidence>
<protein>
    <recommendedName>
        <fullName evidence="2">VOC domain-containing protein</fullName>
    </recommendedName>
</protein>
<dbReference type="PANTHER" id="PTHR43048:SF3">
    <property type="entry name" value="METHYLMALONYL-COA EPIMERASE, MITOCHONDRIAL"/>
    <property type="match status" value="1"/>
</dbReference>
<keyword evidence="1" id="KW-0479">Metal-binding</keyword>
<feature type="domain" description="VOC" evidence="2">
    <location>
        <begin position="126"/>
        <end position="246"/>
    </location>
</feature>